<comment type="caution">
    <text evidence="1">The sequence shown here is derived from an EMBL/GenBank/DDBJ whole genome shotgun (WGS) entry which is preliminary data.</text>
</comment>
<dbReference type="SUPFAM" id="SSF46785">
    <property type="entry name" value="Winged helix' DNA-binding domain"/>
    <property type="match status" value="1"/>
</dbReference>
<evidence type="ECO:0008006" key="3">
    <source>
        <dbReference type="Google" id="ProtNLM"/>
    </source>
</evidence>
<organism evidence="1 2">
    <name type="scientific">Aquimarina algiphila</name>
    <dbReference type="NCBI Taxonomy" id="2047982"/>
    <lineage>
        <taxon>Bacteria</taxon>
        <taxon>Pseudomonadati</taxon>
        <taxon>Bacteroidota</taxon>
        <taxon>Flavobacteriia</taxon>
        <taxon>Flavobacteriales</taxon>
        <taxon>Flavobacteriaceae</taxon>
        <taxon>Aquimarina</taxon>
    </lineage>
</organism>
<gene>
    <name evidence="1" type="ORF">FOF46_06095</name>
</gene>
<evidence type="ECO:0000313" key="1">
    <source>
        <dbReference type="EMBL" id="TSE10095.1"/>
    </source>
</evidence>
<proteinExistence type="predicted"/>
<sequence length="84" mass="9819">MKILIQTMQLIQRIDQLIHLQATGTPDQLASRLGISRTKVYRIIKFMKDLDAPILYDLHSQNFIYAEAVGFRFGFYQNELQSDE</sequence>
<dbReference type="RefSeq" id="WP_143915833.1">
    <property type="nucleotide sequence ID" value="NZ_CANLFO010000012.1"/>
</dbReference>
<protein>
    <recommendedName>
        <fullName evidence="3">HTH domain-containing protein</fullName>
    </recommendedName>
</protein>
<dbReference type="OrthoDB" id="1122873at2"/>
<dbReference type="AlphaFoldDB" id="A0A554VNW7"/>
<reference evidence="1 2" key="1">
    <citation type="submission" date="2019-07" db="EMBL/GenBank/DDBJ databases">
        <title>The draft genome sequence of Aquimarina algiphila M91.</title>
        <authorList>
            <person name="Meng X."/>
        </authorList>
    </citation>
    <scope>NUCLEOTIDE SEQUENCE [LARGE SCALE GENOMIC DNA]</scope>
    <source>
        <strain evidence="1 2">M91</strain>
    </source>
</reference>
<evidence type="ECO:0000313" key="2">
    <source>
        <dbReference type="Proteomes" id="UP000318833"/>
    </source>
</evidence>
<dbReference type="EMBL" id="VLNR01000009">
    <property type="protein sequence ID" value="TSE10095.1"/>
    <property type="molecule type" value="Genomic_DNA"/>
</dbReference>
<dbReference type="Proteomes" id="UP000318833">
    <property type="component" value="Unassembled WGS sequence"/>
</dbReference>
<name>A0A554VNW7_9FLAO</name>
<accession>A0A554VNW7</accession>
<dbReference type="InterPro" id="IPR036390">
    <property type="entry name" value="WH_DNA-bd_sf"/>
</dbReference>
<keyword evidence="2" id="KW-1185">Reference proteome</keyword>